<proteinExistence type="predicted"/>
<dbReference type="EMBL" id="JASJOS010000002">
    <property type="protein sequence ID" value="MDJ1480074.1"/>
    <property type="molecule type" value="Genomic_DNA"/>
</dbReference>
<reference evidence="2" key="1">
    <citation type="submission" date="2023-05" db="EMBL/GenBank/DDBJ databases">
        <authorList>
            <person name="Zhang X."/>
        </authorList>
    </citation>
    <scope>NUCLEOTIDE SEQUENCE</scope>
    <source>
        <strain evidence="2">YF14B1</strain>
    </source>
</reference>
<accession>A0AAE3U4V3</accession>
<organism evidence="2 3">
    <name type="scientific">Xanthocytophaga flava</name>
    <dbReference type="NCBI Taxonomy" id="3048013"/>
    <lineage>
        <taxon>Bacteria</taxon>
        <taxon>Pseudomonadati</taxon>
        <taxon>Bacteroidota</taxon>
        <taxon>Cytophagia</taxon>
        <taxon>Cytophagales</taxon>
        <taxon>Rhodocytophagaceae</taxon>
        <taxon>Xanthocytophaga</taxon>
    </lineage>
</organism>
<gene>
    <name evidence="2" type="ORF">QNI16_06220</name>
</gene>
<evidence type="ECO:0000313" key="2">
    <source>
        <dbReference type="EMBL" id="MDJ1480074.1"/>
    </source>
</evidence>
<evidence type="ECO:0000256" key="1">
    <source>
        <dbReference type="SAM" id="MobiDB-lite"/>
    </source>
</evidence>
<dbReference type="RefSeq" id="WP_313976642.1">
    <property type="nucleotide sequence ID" value="NZ_JASJOS010000002.1"/>
</dbReference>
<dbReference type="AlphaFoldDB" id="A0AAE3U4V3"/>
<sequence length="243" mass="27338">MLQKILLYFLVLFTCTFGVFERTQAQSSVQGAQTKEPDKSPSDKNSPTRLLEIGVGPTAYRGDLASSYRKWASAFYIGVKFNRKHRVNGHLNLAIGSITGQNPGYVFTGESETTPTPNLYFKTTFFSLNYDLQINLIKTSRWIVYVSQGIGFMRYNPKDEYGNDFQSQLNTRASNETYGSIAAILPTQAGVIYLLPNGYGAGIQGGWLNTQTDYLDNISQWGNRSKKDNALWLKFQFIVPLTF</sequence>
<evidence type="ECO:0000313" key="3">
    <source>
        <dbReference type="Proteomes" id="UP001241110"/>
    </source>
</evidence>
<protein>
    <submittedName>
        <fullName evidence="2">Uncharacterized protein</fullName>
    </submittedName>
</protein>
<name>A0AAE3U4V3_9BACT</name>
<comment type="caution">
    <text evidence="2">The sequence shown here is derived from an EMBL/GenBank/DDBJ whole genome shotgun (WGS) entry which is preliminary data.</text>
</comment>
<feature type="region of interest" description="Disordered" evidence="1">
    <location>
        <begin position="28"/>
        <end position="49"/>
    </location>
</feature>
<dbReference type="Proteomes" id="UP001241110">
    <property type="component" value="Unassembled WGS sequence"/>
</dbReference>